<proteinExistence type="predicted"/>
<evidence type="ECO:0000313" key="5">
    <source>
        <dbReference type="Proteomes" id="UP001501444"/>
    </source>
</evidence>
<gene>
    <name evidence="4" type="ORF">GCM10010170_074680</name>
</gene>
<reference evidence="4 5" key="1">
    <citation type="journal article" date="2019" name="Int. J. Syst. Evol. Microbiol.">
        <title>The Global Catalogue of Microorganisms (GCM) 10K type strain sequencing project: providing services to taxonomists for standard genome sequencing and annotation.</title>
        <authorList>
            <consortium name="The Broad Institute Genomics Platform"/>
            <consortium name="The Broad Institute Genome Sequencing Center for Infectious Disease"/>
            <person name="Wu L."/>
            <person name="Ma J."/>
        </authorList>
    </citation>
    <scope>NUCLEOTIDE SEQUENCE [LARGE SCALE GENOMIC DNA]</scope>
    <source>
        <strain evidence="4 5">JCM 3272</strain>
    </source>
</reference>
<name>A0ABN3H8N9_9ACTN</name>
<dbReference type="InterPro" id="IPR001789">
    <property type="entry name" value="Sig_transdc_resp-reg_receiver"/>
</dbReference>
<protein>
    <recommendedName>
        <fullName evidence="3">Response regulatory domain-containing protein</fullName>
    </recommendedName>
</protein>
<dbReference type="Gene3D" id="3.40.50.2300">
    <property type="match status" value="1"/>
</dbReference>
<dbReference type="SMART" id="SM00448">
    <property type="entry name" value="REC"/>
    <property type="match status" value="1"/>
</dbReference>
<accession>A0ABN3H8N9</accession>
<feature type="modified residue" description="4-aspartylphosphate" evidence="2">
    <location>
        <position position="66"/>
    </location>
</feature>
<dbReference type="PANTHER" id="PTHR44591">
    <property type="entry name" value="STRESS RESPONSE REGULATOR PROTEIN 1"/>
    <property type="match status" value="1"/>
</dbReference>
<dbReference type="InterPro" id="IPR050595">
    <property type="entry name" value="Bact_response_regulator"/>
</dbReference>
<dbReference type="PANTHER" id="PTHR44591:SF3">
    <property type="entry name" value="RESPONSE REGULATORY DOMAIN-CONTAINING PROTEIN"/>
    <property type="match status" value="1"/>
</dbReference>
<sequence>MEALMSTAVASEKQKARILIVDDDPDLRGMVAYKLVKAGFEVIETDNGVSAVDAAVACLPNLVILDIMMPGQDGLTACEQLQADPETAQIPVMLLSALSQPDVVRSGVMAGAVHHMVKPFSLDALLGSVESLLRVHPTPVDPNTGSDLGRSFQW</sequence>
<feature type="domain" description="Response regulatory" evidence="3">
    <location>
        <begin position="17"/>
        <end position="133"/>
    </location>
</feature>
<dbReference type="EMBL" id="BAAARV010000073">
    <property type="protein sequence ID" value="GAA2372402.1"/>
    <property type="molecule type" value="Genomic_DNA"/>
</dbReference>
<dbReference type="SUPFAM" id="SSF52172">
    <property type="entry name" value="CheY-like"/>
    <property type="match status" value="1"/>
</dbReference>
<dbReference type="PROSITE" id="PS50110">
    <property type="entry name" value="RESPONSE_REGULATORY"/>
    <property type="match status" value="1"/>
</dbReference>
<keyword evidence="5" id="KW-1185">Reference proteome</keyword>
<dbReference type="Pfam" id="PF00072">
    <property type="entry name" value="Response_reg"/>
    <property type="match status" value="1"/>
</dbReference>
<evidence type="ECO:0000256" key="2">
    <source>
        <dbReference type="PROSITE-ProRule" id="PRU00169"/>
    </source>
</evidence>
<evidence type="ECO:0000259" key="3">
    <source>
        <dbReference type="PROSITE" id="PS50110"/>
    </source>
</evidence>
<evidence type="ECO:0000313" key="4">
    <source>
        <dbReference type="EMBL" id="GAA2372402.1"/>
    </source>
</evidence>
<keyword evidence="1 2" id="KW-0597">Phosphoprotein</keyword>
<evidence type="ECO:0000256" key="1">
    <source>
        <dbReference type="ARBA" id="ARBA00022553"/>
    </source>
</evidence>
<organism evidence="4 5">
    <name type="scientific">Dactylosporangium salmoneum</name>
    <dbReference type="NCBI Taxonomy" id="53361"/>
    <lineage>
        <taxon>Bacteria</taxon>
        <taxon>Bacillati</taxon>
        <taxon>Actinomycetota</taxon>
        <taxon>Actinomycetes</taxon>
        <taxon>Micromonosporales</taxon>
        <taxon>Micromonosporaceae</taxon>
        <taxon>Dactylosporangium</taxon>
    </lineage>
</organism>
<comment type="caution">
    <text evidence="4">The sequence shown here is derived from an EMBL/GenBank/DDBJ whole genome shotgun (WGS) entry which is preliminary data.</text>
</comment>
<dbReference type="InterPro" id="IPR011006">
    <property type="entry name" value="CheY-like_superfamily"/>
</dbReference>
<dbReference type="Proteomes" id="UP001501444">
    <property type="component" value="Unassembled WGS sequence"/>
</dbReference>